<gene>
    <name evidence="2" type="ORF">G7070_00030</name>
</gene>
<name>A0A6G7Y299_9ACTN</name>
<dbReference type="InterPro" id="IPR049978">
    <property type="entry name" value="SCO6880-like"/>
</dbReference>
<accession>A0A6G7Y299</accession>
<dbReference type="NCBIfam" id="NF042935">
    <property type="entry name" value="SCO6880_fam"/>
    <property type="match status" value="1"/>
</dbReference>
<dbReference type="AlphaFoldDB" id="A0A6G7Y299"/>
<dbReference type="EMBL" id="CP049865">
    <property type="protein sequence ID" value="QIK70960.1"/>
    <property type="molecule type" value="Genomic_DNA"/>
</dbReference>
<sequence length="490" mass="52678">MSSNQNQNQRSAGDLVPVKFSRLTRRGILLGLSLTQLITLAIGGATLIVAFYAGGGMLLAYTAPIWVLSAALTWIPIAGRPIVEWLPVACWWLWRTTGGQLLYRRRIVVLRPVGTLALPGDMARLREFDDPDTGAGMVHDPHAATLTVVCEVTHPAFVLLDPGEQERRVTSWGRVLATVCRSGRVATMQVLERTLPDSGTGLAEWWAAHGTPDGSWAADTYAELIERAGPAGERHATTLSLSLDMKTAARQIRTAGGGIRGAANVLRQEMNTLVAALRSADLGPSGWLTPGQIAVMLRSAYDPAIAATLERHGQLGQSLATAGPVAVTETWGRLRTDSAHHAVLWVSEWPRSLVYPGFLSPVLLSTGIQRSFSLICTPMRSDQAARDIRKKKVEHISDQAQRAKIGQIEDAAQTAEYHDVLQQEADLTAGHGILRYTGLIAISAPTVEELDAAVAAIEQAAIQASCETRLLVGQQAAAFTAAALPLCRRV</sequence>
<evidence type="ECO:0000313" key="2">
    <source>
        <dbReference type="EMBL" id="QIK70960.1"/>
    </source>
</evidence>
<dbReference type="KEGG" id="prv:G7070_00030"/>
<organism evidence="2 3">
    <name type="scientific">Propioniciclava coleopterorum</name>
    <dbReference type="NCBI Taxonomy" id="2714937"/>
    <lineage>
        <taxon>Bacteria</taxon>
        <taxon>Bacillati</taxon>
        <taxon>Actinomycetota</taxon>
        <taxon>Actinomycetes</taxon>
        <taxon>Propionibacteriales</taxon>
        <taxon>Propionibacteriaceae</taxon>
        <taxon>Propioniciclava</taxon>
    </lineage>
</organism>
<protein>
    <submittedName>
        <fullName evidence="2">PrgI family protein</fullName>
    </submittedName>
</protein>
<proteinExistence type="predicted"/>
<evidence type="ECO:0000256" key="1">
    <source>
        <dbReference type="SAM" id="Phobius"/>
    </source>
</evidence>
<keyword evidence="1" id="KW-0812">Transmembrane</keyword>
<keyword evidence="1" id="KW-0472">Membrane</keyword>
<keyword evidence="1" id="KW-1133">Transmembrane helix</keyword>
<dbReference type="RefSeq" id="WP_166230707.1">
    <property type="nucleotide sequence ID" value="NZ_CP049865.1"/>
</dbReference>
<dbReference type="Proteomes" id="UP000501058">
    <property type="component" value="Chromosome"/>
</dbReference>
<reference evidence="2 3" key="1">
    <citation type="submission" date="2020-03" db="EMBL/GenBank/DDBJ databases">
        <title>Propioniciclava sp. nov., isolated from Hydrophilus acuminatus.</title>
        <authorList>
            <person name="Hyun D.-W."/>
            <person name="Bae J.-W."/>
        </authorList>
    </citation>
    <scope>NUCLEOTIDE SEQUENCE [LARGE SCALE GENOMIC DNA]</scope>
    <source>
        <strain evidence="2 3">HDW11</strain>
    </source>
</reference>
<evidence type="ECO:0000313" key="3">
    <source>
        <dbReference type="Proteomes" id="UP000501058"/>
    </source>
</evidence>
<keyword evidence="3" id="KW-1185">Reference proteome</keyword>
<feature type="transmembrane region" description="Helical" evidence="1">
    <location>
        <begin position="28"/>
        <end position="52"/>
    </location>
</feature>